<keyword evidence="1" id="KW-0472">Membrane</keyword>
<protein>
    <recommendedName>
        <fullName evidence="4">NADH dehydrogenase subunit 4L</fullName>
    </recommendedName>
</protein>
<organism evidence="2 3">
    <name type="scientific">Meganyctiphanes norvegica</name>
    <name type="common">Northern krill</name>
    <name type="synonym">Thysanopoda norvegica</name>
    <dbReference type="NCBI Taxonomy" id="48144"/>
    <lineage>
        <taxon>Eukaryota</taxon>
        <taxon>Metazoa</taxon>
        <taxon>Ecdysozoa</taxon>
        <taxon>Arthropoda</taxon>
        <taxon>Crustacea</taxon>
        <taxon>Multicrustacea</taxon>
        <taxon>Malacostraca</taxon>
        <taxon>Eumalacostraca</taxon>
        <taxon>Eucarida</taxon>
        <taxon>Euphausiacea</taxon>
        <taxon>Euphausiidae</taxon>
        <taxon>Meganyctiphanes</taxon>
    </lineage>
</organism>
<dbReference type="AlphaFoldDB" id="A0AAV2PKM4"/>
<feature type="transmembrane region" description="Helical" evidence="1">
    <location>
        <begin position="21"/>
        <end position="49"/>
    </location>
</feature>
<evidence type="ECO:0000313" key="3">
    <source>
        <dbReference type="Proteomes" id="UP001497623"/>
    </source>
</evidence>
<keyword evidence="1" id="KW-1133">Transmembrane helix</keyword>
<proteinExistence type="predicted"/>
<dbReference type="EMBL" id="CAXKWB010000102">
    <property type="protein sequence ID" value="CAL4059341.1"/>
    <property type="molecule type" value="Genomic_DNA"/>
</dbReference>
<sequence>MKQKVPDRAMTPRTMISKIPSTSLTCSLVMPWVMIGMALMILEVSLVILDMALMFLRMPLMILEIMSNTISLINLVITDILTCFCMVNQNLISAFKCKNE</sequence>
<name>A0AAV2PKM4_MEGNR</name>
<gene>
    <name evidence="2" type="ORF">MNOR_LOCUS463</name>
</gene>
<dbReference type="Proteomes" id="UP001497623">
    <property type="component" value="Unassembled WGS sequence"/>
</dbReference>
<keyword evidence="3" id="KW-1185">Reference proteome</keyword>
<evidence type="ECO:0008006" key="4">
    <source>
        <dbReference type="Google" id="ProtNLM"/>
    </source>
</evidence>
<feature type="transmembrane region" description="Helical" evidence="1">
    <location>
        <begin position="69"/>
        <end position="88"/>
    </location>
</feature>
<comment type="caution">
    <text evidence="2">The sequence shown here is derived from an EMBL/GenBank/DDBJ whole genome shotgun (WGS) entry which is preliminary data.</text>
</comment>
<accession>A0AAV2PKM4</accession>
<keyword evidence="1" id="KW-0812">Transmembrane</keyword>
<evidence type="ECO:0000313" key="2">
    <source>
        <dbReference type="EMBL" id="CAL4059341.1"/>
    </source>
</evidence>
<reference evidence="2 3" key="1">
    <citation type="submission" date="2024-05" db="EMBL/GenBank/DDBJ databases">
        <authorList>
            <person name="Wallberg A."/>
        </authorList>
    </citation>
    <scope>NUCLEOTIDE SEQUENCE [LARGE SCALE GENOMIC DNA]</scope>
</reference>
<evidence type="ECO:0000256" key="1">
    <source>
        <dbReference type="SAM" id="Phobius"/>
    </source>
</evidence>